<sequence length="388" mass="42691">MLAVSESATARAEPRTHRPHPFARHETWLAPGPAPVPESTQKAEQAVIEFFTGLQPLQAGETDPDRMISRIKELDRSNAIDRVLLGYSSTWPHNHATAPFALAASEKFSPIVAHRPGVMAPVAAARYFATLDVLARGRLAVNVVVGGSDKDLRRESDDLPKAARYRRAVEYLDLVRRAWTETEPFDHHGEYYTAEAVKLQTKPVQGQVPIFMGGESADAVDFGARHADLYMLWGEPFAGTKERVDQVTAAAQSYGRPMRFSLSLRLFIGDTDDDAWARARAVEREIAEAAGTSTFLRSSSTDTSVGRQRALALTDHELHDDCFWTGLTKLLGGFANSQALVGTEERILDTLGRYRELGVDTFLVTTGAEAAWDPSLEGFLARAKKELA</sequence>
<keyword evidence="8" id="KW-1185">Reference proteome</keyword>
<feature type="region of interest" description="Disordered" evidence="5">
    <location>
        <begin position="1"/>
        <end position="39"/>
    </location>
</feature>
<evidence type="ECO:0000256" key="3">
    <source>
        <dbReference type="ARBA" id="ARBA00023002"/>
    </source>
</evidence>
<dbReference type="SUPFAM" id="SSF51679">
    <property type="entry name" value="Bacterial luciferase-like"/>
    <property type="match status" value="1"/>
</dbReference>
<keyword evidence="4" id="KW-0503">Monooxygenase</keyword>
<evidence type="ECO:0000256" key="1">
    <source>
        <dbReference type="ARBA" id="ARBA00022630"/>
    </source>
</evidence>
<evidence type="ECO:0000256" key="4">
    <source>
        <dbReference type="ARBA" id="ARBA00023033"/>
    </source>
</evidence>
<dbReference type="EMBL" id="BAAALR010000065">
    <property type="protein sequence ID" value="GAA1709630.1"/>
    <property type="molecule type" value="Genomic_DNA"/>
</dbReference>
<feature type="domain" description="Luciferase-like" evidence="6">
    <location>
        <begin position="63"/>
        <end position="361"/>
    </location>
</feature>
<gene>
    <name evidence="7" type="ORF">GCM10009680_58260</name>
</gene>
<evidence type="ECO:0000256" key="5">
    <source>
        <dbReference type="SAM" id="MobiDB-lite"/>
    </source>
</evidence>
<dbReference type="InterPro" id="IPR050172">
    <property type="entry name" value="SsuD_RutA_monooxygenase"/>
</dbReference>
<proteinExistence type="predicted"/>
<dbReference type="Pfam" id="PF00296">
    <property type="entry name" value="Bac_luciferase"/>
    <property type="match status" value="1"/>
</dbReference>
<reference evidence="8" key="1">
    <citation type="journal article" date="2019" name="Int. J. Syst. Evol. Microbiol.">
        <title>The Global Catalogue of Microorganisms (GCM) 10K type strain sequencing project: providing services to taxonomists for standard genome sequencing and annotation.</title>
        <authorList>
            <consortium name="The Broad Institute Genomics Platform"/>
            <consortium name="The Broad Institute Genome Sequencing Center for Infectious Disease"/>
            <person name="Wu L."/>
            <person name="Ma J."/>
        </authorList>
    </citation>
    <scope>NUCLEOTIDE SEQUENCE [LARGE SCALE GENOMIC DNA]</scope>
    <source>
        <strain evidence="8">JCM 13244</strain>
    </source>
</reference>
<evidence type="ECO:0000313" key="8">
    <source>
        <dbReference type="Proteomes" id="UP001499947"/>
    </source>
</evidence>
<accession>A0ABP4UT26</accession>
<evidence type="ECO:0000259" key="6">
    <source>
        <dbReference type="Pfam" id="PF00296"/>
    </source>
</evidence>
<dbReference type="CDD" id="cd01094">
    <property type="entry name" value="Alkanesulfonate_monoxygenase"/>
    <property type="match status" value="1"/>
</dbReference>
<keyword evidence="1" id="KW-0285">Flavoprotein</keyword>
<dbReference type="InterPro" id="IPR011251">
    <property type="entry name" value="Luciferase-like_dom"/>
</dbReference>
<protein>
    <submittedName>
        <fullName evidence="7">LLM class flavin-dependent oxidoreductase</fullName>
    </submittedName>
</protein>
<dbReference type="Proteomes" id="UP001499947">
    <property type="component" value="Unassembled WGS sequence"/>
</dbReference>
<organism evidence="7 8">
    <name type="scientific">Streptomyces yatensis</name>
    <dbReference type="NCBI Taxonomy" id="155177"/>
    <lineage>
        <taxon>Bacteria</taxon>
        <taxon>Bacillati</taxon>
        <taxon>Actinomycetota</taxon>
        <taxon>Actinomycetes</taxon>
        <taxon>Kitasatosporales</taxon>
        <taxon>Streptomycetaceae</taxon>
        <taxon>Streptomyces</taxon>
        <taxon>Streptomyces violaceusniger group</taxon>
    </lineage>
</organism>
<evidence type="ECO:0000313" key="7">
    <source>
        <dbReference type="EMBL" id="GAA1709630.1"/>
    </source>
</evidence>
<name>A0ABP4UT26_9ACTN</name>
<dbReference type="PANTHER" id="PTHR42847">
    <property type="entry name" value="ALKANESULFONATE MONOOXYGENASE"/>
    <property type="match status" value="1"/>
</dbReference>
<dbReference type="PANTHER" id="PTHR42847:SF9">
    <property type="entry name" value="BLL6451 PROTEIN"/>
    <property type="match status" value="1"/>
</dbReference>
<dbReference type="InterPro" id="IPR036661">
    <property type="entry name" value="Luciferase-like_sf"/>
</dbReference>
<keyword evidence="2" id="KW-0288">FMN</keyword>
<comment type="caution">
    <text evidence="7">The sequence shown here is derived from an EMBL/GenBank/DDBJ whole genome shotgun (WGS) entry which is preliminary data.</text>
</comment>
<keyword evidence="3" id="KW-0560">Oxidoreductase</keyword>
<evidence type="ECO:0000256" key="2">
    <source>
        <dbReference type="ARBA" id="ARBA00022643"/>
    </source>
</evidence>
<dbReference type="Gene3D" id="3.20.20.30">
    <property type="entry name" value="Luciferase-like domain"/>
    <property type="match status" value="1"/>
</dbReference>